<reference evidence="5" key="1">
    <citation type="submission" date="2006-06" db="EMBL/GenBank/DDBJ databases">
        <title>Complete sequence of Plasmid 2 of Chelativorans sp. BNC1.</title>
        <authorList>
            <consortium name="US DOE Joint Genome Institute"/>
            <person name="Copeland A."/>
            <person name="Lucas S."/>
            <person name="Lapidus A."/>
            <person name="Barry K."/>
            <person name="Detter J.C."/>
            <person name="Glavina del Rio T."/>
            <person name="Hammon N."/>
            <person name="Israni S."/>
            <person name="Dalin E."/>
            <person name="Tice H."/>
            <person name="Pitluck S."/>
            <person name="Chertkov O."/>
            <person name="Brettin T."/>
            <person name="Bruce D."/>
            <person name="Han C."/>
            <person name="Tapia R."/>
            <person name="Gilna P."/>
            <person name="Schmutz J."/>
            <person name="Larimer F."/>
            <person name="Land M."/>
            <person name="Hauser L."/>
            <person name="Kyrpides N."/>
            <person name="Mikhailova N."/>
            <person name="Richardson P."/>
        </authorList>
    </citation>
    <scope>NUCLEOTIDE SEQUENCE</scope>
    <source>
        <strain evidence="5">BNC1</strain>
        <plasmid evidence="5">2</plasmid>
    </source>
</reference>
<protein>
    <submittedName>
        <fullName evidence="5">Mandelate racemase/muconate lactonizing enzyme-like protein</fullName>
    </submittedName>
</protein>
<dbReference type="OrthoDB" id="9802699at2"/>
<dbReference type="InterPro" id="IPR013341">
    <property type="entry name" value="Mandelate_racemase_N_dom"/>
</dbReference>
<dbReference type="SMART" id="SM00922">
    <property type="entry name" value="MR_MLE"/>
    <property type="match status" value="1"/>
</dbReference>
<dbReference type="GO" id="GO:0016836">
    <property type="term" value="F:hydro-lyase activity"/>
    <property type="evidence" value="ECO:0007669"/>
    <property type="project" value="TreeGrafter"/>
</dbReference>
<comment type="cofactor">
    <cofactor evidence="1">
        <name>Mg(2+)</name>
        <dbReference type="ChEBI" id="CHEBI:18420"/>
    </cofactor>
</comment>
<dbReference type="GO" id="GO:0016052">
    <property type="term" value="P:carbohydrate catabolic process"/>
    <property type="evidence" value="ECO:0007669"/>
    <property type="project" value="TreeGrafter"/>
</dbReference>
<dbReference type="KEGG" id="mes:Meso_4533"/>
<dbReference type="InterPro" id="IPR029017">
    <property type="entry name" value="Enolase-like_N"/>
</dbReference>
<dbReference type="InterPro" id="IPR046945">
    <property type="entry name" value="RHMD-like"/>
</dbReference>
<geneLocation type="plasmid" evidence="5">
    <name>2</name>
</geneLocation>
<dbReference type="InterPro" id="IPR013342">
    <property type="entry name" value="Mandelate_racemase_C"/>
</dbReference>
<dbReference type="Pfam" id="PF13378">
    <property type="entry name" value="MR_MLE_C"/>
    <property type="match status" value="1"/>
</dbReference>
<dbReference type="InterPro" id="IPR029065">
    <property type="entry name" value="Enolase_C-like"/>
</dbReference>
<dbReference type="PANTHER" id="PTHR13794">
    <property type="entry name" value="ENOLASE SUPERFAMILY, MANDELATE RACEMASE"/>
    <property type="match status" value="1"/>
</dbReference>
<dbReference type="PROSITE" id="PS00908">
    <property type="entry name" value="MR_MLE_1"/>
    <property type="match status" value="1"/>
</dbReference>
<dbReference type="GO" id="GO:0000287">
    <property type="term" value="F:magnesium ion binding"/>
    <property type="evidence" value="ECO:0007669"/>
    <property type="project" value="UniProtKB-ARBA"/>
</dbReference>
<proteinExistence type="predicted"/>
<dbReference type="InterPro" id="IPR018110">
    <property type="entry name" value="Mandel_Rmase/mucon_lact_enz_CS"/>
</dbReference>
<name>Q11AL7_CHESB</name>
<dbReference type="InterPro" id="IPR036849">
    <property type="entry name" value="Enolase-like_C_sf"/>
</dbReference>
<dbReference type="HOGENOM" id="CLU_030273_3_1_5"/>
<evidence type="ECO:0000313" key="5">
    <source>
        <dbReference type="EMBL" id="ABG65558.1"/>
    </source>
</evidence>
<gene>
    <name evidence="5" type="ordered locus">Meso_4533</name>
</gene>
<dbReference type="SUPFAM" id="SSF51604">
    <property type="entry name" value="Enolase C-terminal domain-like"/>
    <property type="match status" value="1"/>
</dbReference>
<keyword evidence="2" id="KW-0479">Metal-binding</keyword>
<dbReference type="SFLD" id="SFLDS00001">
    <property type="entry name" value="Enolase"/>
    <property type="match status" value="1"/>
</dbReference>
<evidence type="ECO:0000259" key="4">
    <source>
        <dbReference type="SMART" id="SM00922"/>
    </source>
</evidence>
<dbReference type="EMBL" id="CP000391">
    <property type="protein sequence ID" value="ABG65558.1"/>
    <property type="molecule type" value="Genomic_DNA"/>
</dbReference>
<accession>Q11AL7</accession>
<dbReference type="Gene3D" id="3.30.390.10">
    <property type="entry name" value="Enolase-like, N-terminal domain"/>
    <property type="match status" value="1"/>
</dbReference>
<dbReference type="AlphaFoldDB" id="Q11AL7"/>
<organism evidence="5">
    <name type="scientific">Chelativorans sp. (strain BNC1)</name>
    <dbReference type="NCBI Taxonomy" id="266779"/>
    <lineage>
        <taxon>Bacteria</taxon>
        <taxon>Pseudomonadati</taxon>
        <taxon>Pseudomonadota</taxon>
        <taxon>Alphaproteobacteria</taxon>
        <taxon>Hyphomicrobiales</taxon>
        <taxon>Phyllobacteriaceae</taxon>
        <taxon>Chelativorans</taxon>
    </lineage>
</organism>
<dbReference type="PANTHER" id="PTHR13794:SF58">
    <property type="entry name" value="MITOCHONDRIAL ENOLASE SUPERFAMILY MEMBER 1"/>
    <property type="match status" value="1"/>
</dbReference>
<feature type="domain" description="Mandelate racemase/muconate lactonizing enzyme C-terminal" evidence="4">
    <location>
        <begin position="163"/>
        <end position="260"/>
    </location>
</feature>
<dbReference type="Pfam" id="PF02746">
    <property type="entry name" value="MR_MLE_N"/>
    <property type="match status" value="1"/>
</dbReference>
<evidence type="ECO:0000256" key="2">
    <source>
        <dbReference type="ARBA" id="ARBA00022723"/>
    </source>
</evidence>
<dbReference type="CDD" id="cd03316">
    <property type="entry name" value="MR_like"/>
    <property type="match status" value="1"/>
</dbReference>
<dbReference type="eggNOG" id="COG4948">
    <property type="taxonomic scope" value="Bacteria"/>
</dbReference>
<sequence>MSELAVTEAEKGQDMIRSAVGEIKITNASLACYSWPRAQPIQNGLHTYVNVNIAITKIETDIGITGYGIGRNNPGENAIRHQFLSTMIGKDPTATAAVWAQLWSPKLYGRRGQETKALSSIDMALWDIKGKIAGMPIWRLLGGYRNRIPTYVAGGYYAKGKGLKDLQQEMANHVERGARGVKMKVGAVDIAEDVERINAVRKALGPDIKLMIDANCAYTYFDAIRLAKRVEEFDIYWFEEPVQPDDYEGFTKLSRATSIPLATGENEYTKHGFRDLIATQAISFLQPDARYMGGVTEFMKVAAMAEAHGLVICPHGDQQAHIQLLGAIPNAHLLEFYPKELNPMFGSVYKHTPDLNEDGTVTIPDVPGMATEPNEKMLERYRVA</sequence>
<evidence type="ECO:0000256" key="1">
    <source>
        <dbReference type="ARBA" id="ARBA00001946"/>
    </source>
</evidence>
<keyword evidence="5" id="KW-0614">Plasmid</keyword>
<dbReference type="Gene3D" id="3.20.20.120">
    <property type="entry name" value="Enolase-like C-terminal domain"/>
    <property type="match status" value="1"/>
</dbReference>
<dbReference type="GO" id="GO:0009063">
    <property type="term" value="P:amino acid catabolic process"/>
    <property type="evidence" value="ECO:0007669"/>
    <property type="project" value="InterPro"/>
</dbReference>
<evidence type="ECO:0000256" key="3">
    <source>
        <dbReference type="ARBA" id="ARBA00022842"/>
    </source>
</evidence>
<dbReference type="SUPFAM" id="SSF54826">
    <property type="entry name" value="Enolase N-terminal domain-like"/>
    <property type="match status" value="1"/>
</dbReference>
<dbReference type="SFLD" id="SFLDG00179">
    <property type="entry name" value="mandelate_racemase"/>
    <property type="match status" value="1"/>
</dbReference>
<keyword evidence="3" id="KW-0460">Magnesium</keyword>